<gene>
    <name evidence="2" type="ORF">CVIRNUC_002502</name>
</gene>
<keyword evidence="3" id="KW-1185">Reference proteome</keyword>
<dbReference type="AlphaFoldDB" id="A0AAV1HZL1"/>
<proteinExistence type="predicted"/>
<dbReference type="Proteomes" id="UP001314263">
    <property type="component" value="Unassembled WGS sequence"/>
</dbReference>
<comment type="caution">
    <text evidence="2">The sequence shown here is derived from an EMBL/GenBank/DDBJ whole genome shotgun (WGS) entry which is preliminary data.</text>
</comment>
<sequence length="387" mass="43489">MEVEELLRSWDHDHSIILGKLDYISKTLQQRQDLSKAELLPRAQQPTQVSAPSTPPHHEVYRGQPEGPHISSPLSGEAALWLKQHDPSIISACKSATAGEVLAAKAAIDAVCARHGLQRSDLQAHLGILGLDVETVDEDAVNVKKMLQELADDGGWTVSYNHGLRVLYRHLRNTKVHSVKMQAEFEAPMWHVMALMVEFDLTSTWNTHMQDTVILHSELPLLTCIYGGLWTPFLLFDTVAKAEAFDIGLEDRSVLARLSNLSDAEVELYGPLPPAHKKRRRATIGSGSCFRLEPLPPGPDGKHRTRATAMAHINPHLPFVPAFLVNFILRVASPFAYRMMSKVLKELFKEPDSIFNQRIAARPEVYQMCKDRTKHLMMYHYGVHIDV</sequence>
<feature type="region of interest" description="Disordered" evidence="1">
    <location>
        <begin position="39"/>
        <end position="74"/>
    </location>
</feature>
<evidence type="ECO:0000313" key="3">
    <source>
        <dbReference type="Proteomes" id="UP001314263"/>
    </source>
</evidence>
<dbReference type="EMBL" id="CAUYUE010000003">
    <property type="protein sequence ID" value="CAK0757003.1"/>
    <property type="molecule type" value="Genomic_DNA"/>
</dbReference>
<dbReference type="SUPFAM" id="SSF55961">
    <property type="entry name" value="Bet v1-like"/>
    <property type="match status" value="1"/>
</dbReference>
<dbReference type="InterPro" id="IPR023393">
    <property type="entry name" value="START-like_dom_sf"/>
</dbReference>
<evidence type="ECO:0000256" key="1">
    <source>
        <dbReference type="SAM" id="MobiDB-lite"/>
    </source>
</evidence>
<accession>A0AAV1HZL1</accession>
<protein>
    <recommendedName>
        <fullName evidence="4">START domain-containing protein</fullName>
    </recommendedName>
</protein>
<dbReference type="Gene3D" id="3.30.530.20">
    <property type="match status" value="1"/>
</dbReference>
<evidence type="ECO:0000313" key="2">
    <source>
        <dbReference type="EMBL" id="CAK0757003.1"/>
    </source>
</evidence>
<evidence type="ECO:0008006" key="4">
    <source>
        <dbReference type="Google" id="ProtNLM"/>
    </source>
</evidence>
<name>A0AAV1HZL1_9CHLO</name>
<organism evidence="2 3">
    <name type="scientific">Coccomyxa viridis</name>
    <dbReference type="NCBI Taxonomy" id="1274662"/>
    <lineage>
        <taxon>Eukaryota</taxon>
        <taxon>Viridiplantae</taxon>
        <taxon>Chlorophyta</taxon>
        <taxon>core chlorophytes</taxon>
        <taxon>Trebouxiophyceae</taxon>
        <taxon>Trebouxiophyceae incertae sedis</taxon>
        <taxon>Coccomyxaceae</taxon>
        <taxon>Coccomyxa</taxon>
    </lineage>
</organism>
<reference evidence="2 3" key="1">
    <citation type="submission" date="2023-10" db="EMBL/GenBank/DDBJ databases">
        <authorList>
            <person name="Maclean D."/>
            <person name="Macfadyen A."/>
        </authorList>
    </citation>
    <scope>NUCLEOTIDE SEQUENCE [LARGE SCALE GENOMIC DNA]</scope>
</reference>